<feature type="domain" description="Late embryogenesis abundant protein LEA-2 subgroup" evidence="1">
    <location>
        <begin position="50"/>
        <end position="144"/>
    </location>
</feature>
<sequence length="151" mass="16820">MKKLILVIFSFLTLSNCSVKEKPEFIGLENIKISDANNITVQITADATFNNPNDIGGKLSTESIKVYVNDVEMATLLSDEFKVPAKEHFSIPLEVKIPTDSIISNKSIAGLLGSLLTQKLKVQYKGDIKYKVIGFSHKYKIDKTETIKIKL</sequence>
<evidence type="ECO:0000259" key="1">
    <source>
        <dbReference type="Pfam" id="PF03168"/>
    </source>
</evidence>
<protein>
    <submittedName>
        <fullName evidence="2">LEA type 2 family protein</fullName>
    </submittedName>
</protein>
<dbReference type="RefSeq" id="WP_311426288.1">
    <property type="nucleotide sequence ID" value="NZ_JAVRIA010000001.1"/>
</dbReference>
<evidence type="ECO:0000313" key="3">
    <source>
        <dbReference type="Proteomes" id="UP001259492"/>
    </source>
</evidence>
<reference evidence="2 3" key="1">
    <citation type="submission" date="2023-09" db="EMBL/GenBank/DDBJ databases">
        <authorList>
            <person name="Rey-Velasco X."/>
        </authorList>
    </citation>
    <scope>NUCLEOTIDE SEQUENCE [LARGE SCALE GENOMIC DNA]</scope>
    <source>
        <strain evidence="2 3">W332</strain>
    </source>
</reference>
<gene>
    <name evidence="2" type="ORF">RM697_02620</name>
</gene>
<evidence type="ECO:0000313" key="2">
    <source>
        <dbReference type="EMBL" id="MDT0557525.1"/>
    </source>
</evidence>
<dbReference type="InterPro" id="IPR004864">
    <property type="entry name" value="LEA_2"/>
</dbReference>
<proteinExistence type="predicted"/>
<dbReference type="Gene3D" id="2.60.40.1820">
    <property type="match status" value="1"/>
</dbReference>
<keyword evidence="3" id="KW-1185">Reference proteome</keyword>
<dbReference type="Pfam" id="PF03168">
    <property type="entry name" value="LEA_2"/>
    <property type="match status" value="1"/>
</dbReference>
<organism evidence="2 3">
    <name type="scientific">Microcosmobacter mediterraneus</name>
    <dbReference type="NCBI Taxonomy" id="3075607"/>
    <lineage>
        <taxon>Bacteria</taxon>
        <taxon>Pseudomonadati</taxon>
        <taxon>Bacteroidota</taxon>
        <taxon>Flavobacteriia</taxon>
        <taxon>Flavobacteriales</taxon>
        <taxon>Flavobacteriaceae</taxon>
        <taxon>Microcosmobacter</taxon>
    </lineage>
</organism>
<dbReference type="Proteomes" id="UP001259492">
    <property type="component" value="Unassembled WGS sequence"/>
</dbReference>
<dbReference type="EMBL" id="JAVRIA010000001">
    <property type="protein sequence ID" value="MDT0557525.1"/>
    <property type="molecule type" value="Genomic_DNA"/>
</dbReference>
<name>A0ABU2YH78_9FLAO</name>
<comment type="caution">
    <text evidence="2">The sequence shown here is derived from an EMBL/GenBank/DDBJ whole genome shotgun (WGS) entry which is preliminary data.</text>
</comment>
<dbReference type="SUPFAM" id="SSF117070">
    <property type="entry name" value="LEA14-like"/>
    <property type="match status" value="1"/>
</dbReference>
<accession>A0ABU2YH78</accession>